<gene>
    <name evidence="1" type="ORF">H9Q16_06295</name>
</gene>
<dbReference type="RefSeq" id="WP_191074481.1">
    <property type="nucleotide sequence ID" value="NZ_JACTAG010000001.1"/>
</dbReference>
<dbReference type="EMBL" id="JACTAG010000001">
    <property type="protein sequence ID" value="MBD3663524.1"/>
    <property type="molecule type" value="Genomic_DNA"/>
</dbReference>
<accession>A0A927D449</accession>
<keyword evidence="2" id="KW-1185">Reference proteome</keyword>
<reference evidence="1" key="1">
    <citation type="submission" date="2020-08" db="EMBL/GenBank/DDBJ databases">
        <title>Sulfitobacter aestuariivivens sp. nov., isolated from a tidal flat.</title>
        <authorList>
            <person name="Park S."/>
            <person name="Yoon J.-H."/>
        </authorList>
    </citation>
    <scope>NUCLEOTIDE SEQUENCE</scope>
    <source>
        <strain evidence="1">TSTF-M16</strain>
    </source>
</reference>
<dbReference type="Proteomes" id="UP000635142">
    <property type="component" value="Unassembled WGS sequence"/>
</dbReference>
<protein>
    <submittedName>
        <fullName evidence="1">DUF1801 domain-containing protein</fullName>
    </submittedName>
</protein>
<name>A0A927D449_9RHOB</name>
<evidence type="ECO:0000313" key="2">
    <source>
        <dbReference type="Proteomes" id="UP000635142"/>
    </source>
</evidence>
<comment type="caution">
    <text evidence="1">The sequence shown here is derived from an EMBL/GenBank/DDBJ whole genome shotgun (WGS) entry which is preliminary data.</text>
</comment>
<organism evidence="1 2">
    <name type="scientific">Sulfitobacter aestuariivivens</name>
    <dbReference type="NCBI Taxonomy" id="2766981"/>
    <lineage>
        <taxon>Bacteria</taxon>
        <taxon>Pseudomonadati</taxon>
        <taxon>Pseudomonadota</taxon>
        <taxon>Alphaproteobacteria</taxon>
        <taxon>Rhodobacterales</taxon>
        <taxon>Roseobacteraceae</taxon>
        <taxon>Sulfitobacter</taxon>
    </lineage>
</organism>
<dbReference type="AlphaFoldDB" id="A0A927D449"/>
<sequence length="135" mass="15221">MINTPNPFRSRIADWPEPARTAFDQLRQIFLECADAVQVGPPEESLKRGQPAWRPLKPRTGSTARIDWHADAADLLSLYVDCKTDLAVRMRALYPDLPVNDGQRHLAIDLHAPVPTQAISHLAEMAFTYHLAKKQ</sequence>
<evidence type="ECO:0000313" key="1">
    <source>
        <dbReference type="EMBL" id="MBD3663524.1"/>
    </source>
</evidence>
<proteinExistence type="predicted"/>